<evidence type="ECO:0000259" key="2">
    <source>
        <dbReference type="PROSITE" id="PS50110"/>
    </source>
</evidence>
<dbReference type="SUPFAM" id="SSF141868">
    <property type="entry name" value="EAL domain-like"/>
    <property type="match status" value="1"/>
</dbReference>
<name>Q07JN6_RHOP5</name>
<dbReference type="GO" id="GO:0071111">
    <property type="term" value="F:cyclic-guanylate-specific phosphodiesterase activity"/>
    <property type="evidence" value="ECO:0007669"/>
    <property type="project" value="InterPro"/>
</dbReference>
<dbReference type="SMART" id="SM00052">
    <property type="entry name" value="EAL"/>
    <property type="match status" value="1"/>
</dbReference>
<protein>
    <submittedName>
        <fullName evidence="4">Response regulator receiver modulated diguanylate phosphodiesterase</fullName>
    </submittedName>
</protein>
<dbReference type="eggNOG" id="COG2200">
    <property type="taxonomic scope" value="Bacteria"/>
</dbReference>
<evidence type="ECO:0000256" key="1">
    <source>
        <dbReference type="PROSITE-ProRule" id="PRU00169"/>
    </source>
</evidence>
<dbReference type="InterPro" id="IPR001633">
    <property type="entry name" value="EAL_dom"/>
</dbReference>
<sequence length="416" mass="45475">MPDPATEQPTFSVLIVDDDRMQGALIRDVCARIGYQPVFAPSYERAAELLSTRRFTHVTVDLALGERDGIELLRLLSGLAVMPRVIVISGCDQRILNSAVRLAHAAGACDAISLPKPIELAALRKALTAPLCDCTKLHCPDHLPQAEVSAEQFRAAFEGGEIFAAFQPKVQLSTGKLIGCEALARWTSPTYGSVSPEIFIPLAEQTGLIKPLTMLMLREAMALSRVMIPREPEFIAAVNFSATQLADPTIPEDVEAILREADVPARALMIEVTETTAMSDVAKAMDTLLRLRIKGFGISMDDFGTGYSSMSVLAQMPFCELKIDRSFVKNCLADPDIWKIAASAVAIARAYHMKAVAEGIEDINTLLALQEIGCDIGQGYVFSPALPRETFLLWCDVWEQRLRDGFLKRGPARKLA</sequence>
<reference evidence="4" key="1">
    <citation type="submission" date="2006-09" db="EMBL/GenBank/DDBJ databases">
        <title>Complete sequence of Rhodopseudomonas palustris BisA53.</title>
        <authorList>
            <consortium name="US DOE Joint Genome Institute"/>
            <person name="Copeland A."/>
            <person name="Lucas S."/>
            <person name="Lapidus A."/>
            <person name="Barry K."/>
            <person name="Detter J.C."/>
            <person name="Glavina del Rio T."/>
            <person name="Hammon N."/>
            <person name="Israni S."/>
            <person name="Dalin E."/>
            <person name="Tice H."/>
            <person name="Pitluck S."/>
            <person name="Chain P."/>
            <person name="Malfatti S."/>
            <person name="Shin M."/>
            <person name="Vergez L."/>
            <person name="Schmutz J."/>
            <person name="Larimer F."/>
            <person name="Land M."/>
            <person name="Hauser L."/>
            <person name="Pelletier D.A."/>
            <person name="Kyrpides N."/>
            <person name="Kim E."/>
            <person name="Harwood C.S."/>
            <person name="Oda Y."/>
            <person name="Richardson P."/>
        </authorList>
    </citation>
    <scope>NUCLEOTIDE SEQUENCE [LARGE SCALE GENOMIC DNA]</scope>
    <source>
        <strain evidence="4">BisA53</strain>
    </source>
</reference>
<keyword evidence="1" id="KW-0597">Phosphoprotein</keyword>
<dbReference type="SUPFAM" id="SSF52172">
    <property type="entry name" value="CheY-like"/>
    <property type="match status" value="1"/>
</dbReference>
<feature type="domain" description="Response regulatory" evidence="2">
    <location>
        <begin position="12"/>
        <end position="129"/>
    </location>
</feature>
<dbReference type="CDD" id="cd01948">
    <property type="entry name" value="EAL"/>
    <property type="match status" value="1"/>
</dbReference>
<dbReference type="Gene3D" id="3.40.50.2300">
    <property type="match status" value="1"/>
</dbReference>
<gene>
    <name evidence="4" type="ordered locus">RPE_3922</name>
</gene>
<dbReference type="OrthoDB" id="9814202at2"/>
<dbReference type="InterPro" id="IPR035919">
    <property type="entry name" value="EAL_sf"/>
</dbReference>
<dbReference type="Pfam" id="PF00563">
    <property type="entry name" value="EAL"/>
    <property type="match status" value="1"/>
</dbReference>
<evidence type="ECO:0000313" key="4">
    <source>
        <dbReference type="EMBL" id="ABJ07848.1"/>
    </source>
</evidence>
<dbReference type="AlphaFoldDB" id="Q07JN6"/>
<dbReference type="GO" id="GO:0000160">
    <property type="term" value="P:phosphorelay signal transduction system"/>
    <property type="evidence" value="ECO:0007669"/>
    <property type="project" value="InterPro"/>
</dbReference>
<dbReference type="STRING" id="316055.RPE_3922"/>
<dbReference type="SMART" id="SM00448">
    <property type="entry name" value="REC"/>
    <property type="match status" value="1"/>
</dbReference>
<dbReference type="InterPro" id="IPR001789">
    <property type="entry name" value="Sig_transdc_resp-reg_receiver"/>
</dbReference>
<proteinExistence type="predicted"/>
<dbReference type="Pfam" id="PF00072">
    <property type="entry name" value="Response_reg"/>
    <property type="match status" value="1"/>
</dbReference>
<evidence type="ECO:0000259" key="3">
    <source>
        <dbReference type="PROSITE" id="PS50883"/>
    </source>
</evidence>
<organism evidence="4">
    <name type="scientific">Rhodopseudomonas palustris (strain BisA53)</name>
    <dbReference type="NCBI Taxonomy" id="316055"/>
    <lineage>
        <taxon>Bacteria</taxon>
        <taxon>Pseudomonadati</taxon>
        <taxon>Pseudomonadota</taxon>
        <taxon>Alphaproteobacteria</taxon>
        <taxon>Hyphomicrobiales</taxon>
        <taxon>Nitrobacteraceae</taxon>
        <taxon>Rhodopseudomonas</taxon>
    </lineage>
</organism>
<dbReference type="HOGENOM" id="CLU_000445_70_2_5"/>
<dbReference type="PANTHER" id="PTHR33121:SF70">
    <property type="entry name" value="SIGNALING PROTEIN YKOW"/>
    <property type="match status" value="1"/>
</dbReference>
<dbReference type="InterPro" id="IPR050706">
    <property type="entry name" value="Cyclic-di-GMP_PDE-like"/>
</dbReference>
<dbReference type="KEGG" id="rpe:RPE_3922"/>
<dbReference type="Gene3D" id="3.20.20.450">
    <property type="entry name" value="EAL domain"/>
    <property type="match status" value="1"/>
</dbReference>
<feature type="domain" description="EAL" evidence="3">
    <location>
        <begin position="146"/>
        <end position="399"/>
    </location>
</feature>
<dbReference type="InterPro" id="IPR011006">
    <property type="entry name" value="CheY-like_superfamily"/>
</dbReference>
<accession>Q07JN6</accession>
<dbReference type="PROSITE" id="PS50110">
    <property type="entry name" value="RESPONSE_REGULATORY"/>
    <property type="match status" value="1"/>
</dbReference>
<dbReference type="PANTHER" id="PTHR33121">
    <property type="entry name" value="CYCLIC DI-GMP PHOSPHODIESTERASE PDEF"/>
    <property type="match status" value="1"/>
</dbReference>
<feature type="modified residue" description="4-aspartylphosphate" evidence="1">
    <location>
        <position position="61"/>
    </location>
</feature>
<dbReference type="EMBL" id="CP000463">
    <property type="protein sequence ID" value="ABJ07848.1"/>
    <property type="molecule type" value="Genomic_DNA"/>
</dbReference>
<dbReference type="PROSITE" id="PS50883">
    <property type="entry name" value="EAL"/>
    <property type="match status" value="1"/>
</dbReference>